<keyword evidence="3" id="KW-0813">Transport</keyword>
<feature type="transmembrane region" description="Helical" evidence="9">
    <location>
        <begin position="331"/>
        <end position="352"/>
    </location>
</feature>
<evidence type="ECO:0000256" key="8">
    <source>
        <dbReference type="SAM" id="MobiDB-lite"/>
    </source>
</evidence>
<feature type="transmembrane region" description="Helical" evidence="9">
    <location>
        <begin position="94"/>
        <end position="113"/>
    </location>
</feature>
<feature type="transmembrane region" description="Helical" evidence="9">
    <location>
        <begin position="154"/>
        <end position="174"/>
    </location>
</feature>
<keyword evidence="5 9" id="KW-0812">Transmembrane</keyword>
<evidence type="ECO:0000313" key="10">
    <source>
        <dbReference type="EMBL" id="KFI20947.1"/>
    </source>
</evidence>
<dbReference type="HOGENOM" id="CLU_052472_0_0_6"/>
<feature type="transmembrane region" description="Helical" evidence="9">
    <location>
        <begin position="226"/>
        <end position="245"/>
    </location>
</feature>
<feature type="compositionally biased region" description="Polar residues" evidence="8">
    <location>
        <begin position="1"/>
        <end position="18"/>
    </location>
</feature>
<dbReference type="CDD" id="cd09319">
    <property type="entry name" value="TDT_like_1"/>
    <property type="match status" value="1"/>
</dbReference>
<comment type="caution">
    <text evidence="10">The sequence shown here is derived from an EMBL/GenBank/DDBJ whole genome shotgun (WGS) entry which is preliminary data.</text>
</comment>
<comment type="similarity">
    <text evidence="2">Belongs to the tellurite-resistance/dicarboxylate transporter (TDT) family.</text>
</comment>
<evidence type="ECO:0000256" key="6">
    <source>
        <dbReference type="ARBA" id="ARBA00022989"/>
    </source>
</evidence>
<dbReference type="PANTHER" id="PTHR31686:SF1">
    <property type="entry name" value="SULFITE EFFLUX PUMP SSU1"/>
    <property type="match status" value="1"/>
</dbReference>
<keyword evidence="6 9" id="KW-1133">Transmembrane helix</keyword>
<dbReference type="InterPro" id="IPR004695">
    <property type="entry name" value="SLAC1/Mae1/Ssu1/TehA"/>
</dbReference>
<proteinExistence type="inferred from homology"/>
<feature type="transmembrane region" description="Helical" evidence="9">
    <location>
        <begin position="265"/>
        <end position="286"/>
    </location>
</feature>
<evidence type="ECO:0000313" key="11">
    <source>
        <dbReference type="Proteomes" id="UP000028839"/>
    </source>
</evidence>
<evidence type="ECO:0000256" key="2">
    <source>
        <dbReference type="ARBA" id="ARBA00008566"/>
    </source>
</evidence>
<evidence type="ECO:0000256" key="5">
    <source>
        <dbReference type="ARBA" id="ARBA00022692"/>
    </source>
</evidence>
<feature type="transmembrane region" description="Helical" evidence="9">
    <location>
        <begin position="60"/>
        <end position="82"/>
    </location>
</feature>
<dbReference type="AlphaFoldDB" id="A0A0E2ZRG5"/>
<dbReference type="Pfam" id="PF03595">
    <property type="entry name" value="SLAC1"/>
    <property type="match status" value="1"/>
</dbReference>
<feature type="region of interest" description="Disordered" evidence="8">
    <location>
        <begin position="1"/>
        <end position="20"/>
    </location>
</feature>
<feature type="transmembrane region" description="Helical" evidence="9">
    <location>
        <begin position="28"/>
        <end position="48"/>
    </location>
</feature>
<protein>
    <submittedName>
        <fullName evidence="10">C4-dicarboxylate ABC transporter</fullName>
    </submittedName>
</protein>
<evidence type="ECO:0000256" key="9">
    <source>
        <dbReference type="SAM" id="Phobius"/>
    </source>
</evidence>
<dbReference type="EMBL" id="JPGN01000004">
    <property type="protein sequence ID" value="KFI20947.1"/>
    <property type="molecule type" value="Genomic_DNA"/>
</dbReference>
<dbReference type="GO" id="GO:0000319">
    <property type="term" value="F:sulfite transmembrane transporter activity"/>
    <property type="evidence" value="ECO:0007669"/>
    <property type="project" value="TreeGrafter"/>
</dbReference>
<dbReference type="InterPro" id="IPR051629">
    <property type="entry name" value="Sulfite_efflux_TDT"/>
</dbReference>
<dbReference type="GO" id="GO:0005886">
    <property type="term" value="C:plasma membrane"/>
    <property type="evidence" value="ECO:0007669"/>
    <property type="project" value="UniProtKB-SubCell"/>
</dbReference>
<sequence>MNSTNRKAPIRQASSSHPFKNMKDLSPASFGMVMATGIVSLAAHLLAMPVIADILFRLNIITYGVLWLLTVARLVGYPRYFFTDLSDHSSGPGFFTMVAGSGILGSQFVVLSGNISMGLAMWFVTIGLWLGTTYTIFTAFTIKREKPLLSRGLNGGWLLAVVAAESIAVLSALLANHASQSYELELNFLAFLMWLWGGMLYIWIISLIFYRYTFFLFSPKDFSPSYWINMGAMAISTLGGSLLVSNAANAPFLHSLLPFIKGFTLFYWATSTWWIPILLILSVWRYACMRLSLNYDPLHWGVVFPLGMYAASSHEMATVMALEFLSFLPPLFLYAALLVWVVVFVSWILTLLRRIGICCF</sequence>
<evidence type="ECO:0000256" key="4">
    <source>
        <dbReference type="ARBA" id="ARBA00022475"/>
    </source>
</evidence>
<comment type="subcellular location">
    <subcellularLocation>
        <location evidence="1">Cell membrane</location>
        <topology evidence="1">Multi-pass membrane protein</topology>
    </subcellularLocation>
</comment>
<reference evidence="10 11" key="1">
    <citation type="submission" date="2014-07" db="EMBL/GenBank/DDBJ databases">
        <title>Comparative analysis of Nitrosococcus oceani genome inventories of strains from Pacific and Atlantic gyres.</title>
        <authorList>
            <person name="Lim C.K."/>
            <person name="Wang L."/>
            <person name="Sayavedra-Soto L.A."/>
            <person name="Klotz M.G."/>
        </authorList>
    </citation>
    <scope>NUCLEOTIDE SEQUENCE [LARGE SCALE GENOMIC DNA]</scope>
    <source>
        <strain evidence="10 11">C-27</strain>
    </source>
</reference>
<keyword evidence="7 9" id="KW-0472">Membrane</keyword>
<dbReference type="InterPro" id="IPR038665">
    <property type="entry name" value="Voltage-dep_anion_channel_sf"/>
</dbReference>
<organism evidence="10 11">
    <name type="scientific">Nitrosococcus oceani C-27</name>
    <dbReference type="NCBI Taxonomy" id="314279"/>
    <lineage>
        <taxon>Bacteria</taxon>
        <taxon>Pseudomonadati</taxon>
        <taxon>Pseudomonadota</taxon>
        <taxon>Gammaproteobacteria</taxon>
        <taxon>Chromatiales</taxon>
        <taxon>Chromatiaceae</taxon>
        <taxon>Nitrosococcus</taxon>
    </lineage>
</organism>
<dbReference type="PANTHER" id="PTHR31686">
    <property type="match status" value="1"/>
</dbReference>
<keyword evidence="4" id="KW-1003">Cell membrane</keyword>
<name>A0A0E2ZRG5_9GAMM</name>
<gene>
    <name evidence="10" type="ORF">IB75_00315</name>
</gene>
<evidence type="ECO:0000256" key="1">
    <source>
        <dbReference type="ARBA" id="ARBA00004651"/>
    </source>
</evidence>
<feature type="transmembrane region" description="Helical" evidence="9">
    <location>
        <begin position="293"/>
        <end position="311"/>
    </location>
</feature>
<dbReference type="Proteomes" id="UP000028839">
    <property type="component" value="Unassembled WGS sequence"/>
</dbReference>
<accession>A0A0E2ZRG5</accession>
<dbReference type="OrthoDB" id="958273at2"/>
<feature type="transmembrane region" description="Helical" evidence="9">
    <location>
        <begin position="194"/>
        <end position="214"/>
    </location>
</feature>
<evidence type="ECO:0000256" key="3">
    <source>
        <dbReference type="ARBA" id="ARBA00022448"/>
    </source>
</evidence>
<evidence type="ECO:0000256" key="7">
    <source>
        <dbReference type="ARBA" id="ARBA00023136"/>
    </source>
</evidence>
<feature type="transmembrane region" description="Helical" evidence="9">
    <location>
        <begin position="119"/>
        <end position="142"/>
    </location>
</feature>
<dbReference type="Gene3D" id="1.50.10.150">
    <property type="entry name" value="Voltage-dependent anion channel"/>
    <property type="match status" value="1"/>
</dbReference>